<gene>
    <name evidence="7" type="ORF">HPDFL43_17850</name>
</gene>
<evidence type="ECO:0000256" key="6">
    <source>
        <dbReference type="SAM" id="Phobius"/>
    </source>
</evidence>
<dbReference type="GO" id="GO:0005886">
    <property type="term" value="C:plasma membrane"/>
    <property type="evidence" value="ECO:0007669"/>
    <property type="project" value="UniProtKB-SubCell"/>
</dbReference>
<dbReference type="RefSeq" id="WP_007199315.1">
    <property type="nucleotide sequence ID" value="NZ_CM002917.1"/>
</dbReference>
<name>A9DG27_HOEPD</name>
<reference evidence="7 8" key="1">
    <citation type="submission" date="2007-10" db="EMBL/GenBank/DDBJ databases">
        <authorList>
            <person name="Wagner-Dobler I."/>
            <person name="Ferriera S."/>
            <person name="Johnson J."/>
            <person name="Kravitz S."/>
            <person name="Beeson K."/>
            <person name="Sutton G."/>
            <person name="Rogers Y.-H."/>
            <person name="Friedman R."/>
            <person name="Frazier M."/>
            <person name="Venter J.C."/>
        </authorList>
    </citation>
    <scope>NUCLEOTIDE SEQUENCE [LARGE SCALE GENOMIC DNA]</scope>
    <source>
        <strain evidence="7 8">DFL-43</strain>
    </source>
</reference>
<dbReference type="EMBL" id="ABIA03000005">
    <property type="protein sequence ID" value="EDQ31706.1"/>
    <property type="molecule type" value="Genomic_DNA"/>
</dbReference>
<evidence type="ECO:0000256" key="4">
    <source>
        <dbReference type="ARBA" id="ARBA00022989"/>
    </source>
</evidence>
<feature type="transmembrane region" description="Helical" evidence="6">
    <location>
        <begin position="42"/>
        <end position="65"/>
    </location>
</feature>
<evidence type="ECO:0000256" key="3">
    <source>
        <dbReference type="ARBA" id="ARBA00022692"/>
    </source>
</evidence>
<keyword evidence="4 6" id="KW-1133">Transmembrane helix</keyword>
<feature type="transmembrane region" description="Helical" evidence="6">
    <location>
        <begin position="101"/>
        <end position="127"/>
    </location>
</feature>
<feature type="transmembrane region" description="Helical" evidence="6">
    <location>
        <begin position="308"/>
        <end position="326"/>
    </location>
</feature>
<dbReference type="eggNOG" id="COG2814">
    <property type="taxonomic scope" value="Bacteria"/>
</dbReference>
<sequence>MIEILKHPAYARLFSAQVIALAGTGLLTVALGLLAYDLAGDRAGAVLGTVFAIKMIAYVGLAPLANAIAGRRPRKQLLIGADLVRASVALALPFIDQVWQIYGLIFVLQAASATFTPAFQAAIPDILPDERDYTRALSLSRLAYDLENLLSPALAGLLLMFISYHWLFGGTVLGFLGSALLVAVAAIPLAKPERVQRPFAERLTRGVRIYLATPRLRGLLALNLTAASAGAFVLVNTVVIVRGGYGGGEAGVAAALAAFGAGSMLSAIALPRLLETIADRMVMVRSGFLLALLTLGHATYLFAEGWPAWTGFLLAWVLSGVFYSAILTPSGRLLRVSAHAEDRPAVFAAQFTLSHACWLVTYPLAGWAGLALGLPAAMLMLGGMALTGALAALRVWPADDASMLDHEHGDLPPNHPHLRAHPPQGTRHRHVFVIDDEHHRVWPTQG</sequence>
<dbReference type="InterPro" id="IPR036259">
    <property type="entry name" value="MFS_trans_sf"/>
</dbReference>
<keyword evidence="5 6" id="KW-0472">Membrane</keyword>
<dbReference type="PANTHER" id="PTHR23513">
    <property type="entry name" value="INTEGRAL MEMBRANE EFFLUX PROTEIN-RELATED"/>
    <property type="match status" value="1"/>
</dbReference>
<accession>A9DG27</accession>
<dbReference type="SUPFAM" id="SSF103473">
    <property type="entry name" value="MFS general substrate transporter"/>
    <property type="match status" value="1"/>
</dbReference>
<reference evidence="7 8" key="2">
    <citation type="submission" date="2012-06" db="EMBL/GenBank/DDBJ databases">
        <authorList>
            <person name="Fiebig A."/>
        </authorList>
    </citation>
    <scope>NUCLEOTIDE SEQUENCE [LARGE SCALE GENOMIC DNA]</scope>
    <source>
        <strain evidence="7 8">DFL-43</strain>
    </source>
</reference>
<dbReference type="Pfam" id="PF07690">
    <property type="entry name" value="MFS_1"/>
    <property type="match status" value="1"/>
</dbReference>
<proteinExistence type="predicted"/>
<feature type="transmembrane region" description="Helical" evidence="6">
    <location>
        <begin position="282"/>
        <end position="302"/>
    </location>
</feature>
<dbReference type="Proteomes" id="UP000004291">
    <property type="component" value="Chromosome"/>
</dbReference>
<feature type="transmembrane region" description="Helical" evidence="6">
    <location>
        <begin position="371"/>
        <end position="393"/>
    </location>
</feature>
<protein>
    <submittedName>
        <fullName evidence="7">Arabinose efflux permease</fullName>
    </submittedName>
</protein>
<organism evidence="7 8">
    <name type="scientific">Hoeflea phototrophica (strain DSM 17068 / NCIMB 14078 / DFL-43)</name>
    <dbReference type="NCBI Taxonomy" id="411684"/>
    <lineage>
        <taxon>Bacteria</taxon>
        <taxon>Pseudomonadati</taxon>
        <taxon>Pseudomonadota</taxon>
        <taxon>Alphaproteobacteria</taxon>
        <taxon>Hyphomicrobiales</taxon>
        <taxon>Rhizobiaceae</taxon>
        <taxon>Hoeflea</taxon>
    </lineage>
</organism>
<dbReference type="PANTHER" id="PTHR23513:SF18">
    <property type="entry name" value="INTEGRAL MEMBRANE PROTEIN"/>
    <property type="match status" value="1"/>
</dbReference>
<dbReference type="AlphaFoldDB" id="A9DG27"/>
<evidence type="ECO:0000256" key="2">
    <source>
        <dbReference type="ARBA" id="ARBA00022475"/>
    </source>
</evidence>
<comment type="subcellular location">
    <subcellularLocation>
        <location evidence="1">Cell membrane</location>
        <topology evidence="1">Multi-pass membrane protein</topology>
    </subcellularLocation>
</comment>
<evidence type="ECO:0000256" key="1">
    <source>
        <dbReference type="ARBA" id="ARBA00004651"/>
    </source>
</evidence>
<evidence type="ECO:0000313" key="8">
    <source>
        <dbReference type="Proteomes" id="UP000004291"/>
    </source>
</evidence>
<dbReference type="InterPro" id="IPR011701">
    <property type="entry name" value="MFS"/>
</dbReference>
<keyword evidence="8" id="KW-1185">Reference proteome</keyword>
<comment type="caution">
    <text evidence="7">The sequence shown here is derived from an EMBL/GenBank/DDBJ whole genome shotgun (WGS) entry which is preliminary data.</text>
</comment>
<dbReference type="GO" id="GO:0022857">
    <property type="term" value="F:transmembrane transporter activity"/>
    <property type="evidence" value="ECO:0007669"/>
    <property type="project" value="InterPro"/>
</dbReference>
<dbReference type="STRING" id="411684.HPDFL43_17850"/>
<keyword evidence="3 6" id="KW-0812">Transmembrane</keyword>
<dbReference type="Gene3D" id="1.20.1250.20">
    <property type="entry name" value="MFS general substrate transporter like domains"/>
    <property type="match status" value="1"/>
</dbReference>
<evidence type="ECO:0000313" key="7">
    <source>
        <dbReference type="EMBL" id="EDQ31706.1"/>
    </source>
</evidence>
<evidence type="ECO:0000256" key="5">
    <source>
        <dbReference type="ARBA" id="ARBA00023136"/>
    </source>
</evidence>
<feature type="transmembrane region" description="Helical" evidence="6">
    <location>
        <begin position="346"/>
        <end position="365"/>
    </location>
</feature>
<feature type="transmembrane region" description="Helical" evidence="6">
    <location>
        <begin position="172"/>
        <end position="190"/>
    </location>
</feature>
<feature type="transmembrane region" description="Helical" evidence="6">
    <location>
        <begin position="12"/>
        <end position="36"/>
    </location>
</feature>
<dbReference type="OrthoDB" id="4368225at2"/>
<feature type="transmembrane region" description="Helical" evidence="6">
    <location>
        <begin position="252"/>
        <end position="270"/>
    </location>
</feature>
<dbReference type="HOGENOM" id="CLU_034180_7_1_5"/>
<dbReference type="CDD" id="cd06173">
    <property type="entry name" value="MFS_MefA_like"/>
    <property type="match status" value="1"/>
</dbReference>
<keyword evidence="2" id="KW-1003">Cell membrane</keyword>
<feature type="transmembrane region" description="Helical" evidence="6">
    <location>
        <begin position="218"/>
        <end position="240"/>
    </location>
</feature>